<evidence type="ECO:0008006" key="4">
    <source>
        <dbReference type="Google" id="ProtNLM"/>
    </source>
</evidence>
<dbReference type="Gene3D" id="2.60.120.920">
    <property type="match status" value="1"/>
</dbReference>
<gene>
    <name evidence="2" type="ORF">EZS28_019339</name>
</gene>
<dbReference type="EMBL" id="SNRW01005402">
    <property type="protein sequence ID" value="KAA6385133.1"/>
    <property type="molecule type" value="Genomic_DNA"/>
</dbReference>
<dbReference type="InterPro" id="IPR043136">
    <property type="entry name" value="B30.2/SPRY_sf"/>
</dbReference>
<feature type="region of interest" description="Disordered" evidence="1">
    <location>
        <begin position="245"/>
        <end position="314"/>
    </location>
</feature>
<evidence type="ECO:0000313" key="3">
    <source>
        <dbReference type="Proteomes" id="UP000324800"/>
    </source>
</evidence>
<reference evidence="2 3" key="1">
    <citation type="submission" date="2019-03" db="EMBL/GenBank/DDBJ databases">
        <title>Single cell metagenomics reveals metabolic interactions within the superorganism composed of flagellate Streblomastix strix and complex community of Bacteroidetes bacteria on its surface.</title>
        <authorList>
            <person name="Treitli S.C."/>
            <person name="Kolisko M."/>
            <person name="Husnik F."/>
            <person name="Keeling P."/>
            <person name="Hampl V."/>
        </authorList>
    </citation>
    <scope>NUCLEOTIDE SEQUENCE [LARGE SCALE GENOMIC DNA]</scope>
    <source>
        <strain evidence="2">ST1C</strain>
    </source>
</reference>
<evidence type="ECO:0000313" key="2">
    <source>
        <dbReference type="EMBL" id="KAA6385133.1"/>
    </source>
</evidence>
<evidence type="ECO:0000256" key="1">
    <source>
        <dbReference type="SAM" id="MobiDB-lite"/>
    </source>
</evidence>
<feature type="compositionally biased region" description="Pro residues" evidence="1">
    <location>
        <begin position="245"/>
        <end position="263"/>
    </location>
</feature>
<accession>A0A5J4VS39</accession>
<name>A0A5J4VS39_9EUKA</name>
<dbReference type="Proteomes" id="UP000324800">
    <property type="component" value="Unassembled WGS sequence"/>
</dbReference>
<sequence length="314" mass="34974">MFGSIPILPSIDDCRIEGNSVFHTASNKNRSIIEFDPVITSGIAQFEAVFKNHEKVYFDIGVANATVRFDRNSRSSGAKGQSVYLNSGTGNMENLINNHEVSGNASFKCGQRVAAEVNMTSKTLRFFVDGVEQPNFVVSIPPAIRFFAFLWQEGSSFEVTKFVQFPSTSASATGLVPGSRSWEWGKEWLVEKVKQPRVPPNTYASQYYNLFPFIIPPGPRPVMSQGPIWPIQHIEVNDPIQPIPQPVPKPMQPPLEMSPPVPPMNLMQGPPVNRDSQSPPPRSPCTIPRNPSPSFFGIPPQYDQFPMPRQMVMK</sequence>
<organism evidence="2 3">
    <name type="scientific">Streblomastix strix</name>
    <dbReference type="NCBI Taxonomy" id="222440"/>
    <lineage>
        <taxon>Eukaryota</taxon>
        <taxon>Metamonada</taxon>
        <taxon>Preaxostyla</taxon>
        <taxon>Oxymonadida</taxon>
        <taxon>Streblomastigidae</taxon>
        <taxon>Streblomastix</taxon>
    </lineage>
</organism>
<comment type="caution">
    <text evidence="2">The sequence shown here is derived from an EMBL/GenBank/DDBJ whole genome shotgun (WGS) entry which is preliminary data.</text>
</comment>
<dbReference type="AlphaFoldDB" id="A0A5J4VS39"/>
<protein>
    <recommendedName>
        <fullName evidence="4">SPRY domain-containing protein</fullName>
    </recommendedName>
</protein>
<proteinExistence type="predicted"/>